<gene>
    <name evidence="1" type="primary">32</name>
    <name evidence="1" type="ORF">HSTV1_32</name>
</gene>
<dbReference type="EMBL" id="KC117378">
    <property type="protein sequence ID" value="AGC34577.1"/>
    <property type="molecule type" value="Genomic_DNA"/>
</dbReference>
<name>R9QSP6_9CAUD</name>
<protein>
    <submittedName>
        <fullName evidence="1">Uncharacterized protein</fullName>
    </submittedName>
</protein>
<proteinExistence type="predicted"/>
<evidence type="ECO:0000313" key="2">
    <source>
        <dbReference type="Proteomes" id="UP000014319"/>
    </source>
</evidence>
<organism evidence="1 2">
    <name type="scientific">Haloarcula sinaiiensis tailed virus 1</name>
    <dbReference type="NCBI Taxonomy" id="1262530"/>
    <lineage>
        <taxon>Viruses</taxon>
        <taxon>Duplodnaviria</taxon>
        <taxon>Heunggongvirae</taxon>
        <taxon>Uroviricota</taxon>
        <taxon>Caudoviricetes</taxon>
        <taxon>Kirjokansivirales</taxon>
        <taxon>Shortaselviridae</taxon>
        <taxon>Lonfivirus</taxon>
        <taxon>Lonfivirus codicilli</taxon>
        <taxon>Lonfivirus HSTV1</taxon>
    </lineage>
</organism>
<evidence type="ECO:0000313" key="1">
    <source>
        <dbReference type="EMBL" id="AGC34577.1"/>
    </source>
</evidence>
<sequence length="40" mass="4427">MTDCDLTAVVCETLAFDALPDYDVYTAATWAIQDSIEQQV</sequence>
<dbReference type="RefSeq" id="YP_008083082.1">
    <property type="nucleotide sequence ID" value="NC_021471.1"/>
</dbReference>
<dbReference type="GeneID" id="16151513"/>
<dbReference type="KEGG" id="vg:16151513"/>
<keyword evidence="2" id="KW-1185">Reference proteome</keyword>
<accession>R9QSP6</accession>
<dbReference type="Proteomes" id="UP000014319">
    <property type="component" value="Genome"/>
</dbReference>
<reference evidence="1 2" key="1">
    <citation type="journal article" date="2013" name="Proc. Natl. Acad. Sci. U.S.A.">
        <title>Structure of the archaeal head-tailed virus HSTV-1 completes the HK97 fold story.</title>
        <authorList>
            <person name="Pietila M.K."/>
            <person name="Laurinmaki P."/>
            <person name="Russell D.A."/>
            <person name="Ko C.C."/>
            <person name="Jacobs-Sera D."/>
            <person name="Hendrix R.W."/>
            <person name="Bamford D.H."/>
            <person name="Butcher S.J."/>
        </authorList>
    </citation>
    <scope>NUCLEOTIDE SEQUENCE [LARGE SCALE GENOMIC DNA]</scope>
</reference>